<protein>
    <recommendedName>
        <fullName evidence="4">Secreted protein</fullName>
    </recommendedName>
</protein>
<reference evidence="2 3" key="1">
    <citation type="submission" date="2018-10" db="EMBL/GenBank/DDBJ databases">
        <title>A high-quality apple genome assembly.</title>
        <authorList>
            <person name="Hu J."/>
        </authorList>
    </citation>
    <scope>NUCLEOTIDE SEQUENCE [LARGE SCALE GENOMIC DNA]</scope>
    <source>
        <strain evidence="3">cv. HFTH1</strain>
        <tissue evidence="2">Young leaf</tissue>
    </source>
</reference>
<proteinExistence type="predicted"/>
<name>A0A498JCI2_MALDO</name>
<accession>A0A498JCI2</accession>
<dbReference type="Proteomes" id="UP000290289">
    <property type="component" value="Chromosome 7"/>
</dbReference>
<sequence length="87" mass="9717">MWGCASEFMLCNACWSQLSSVVTLPCSARNYLHSRYGVAHGIFKCFKNNTITILGKEGDSRDKGTTLKLCAPLIGPLRRLFFLQKTT</sequence>
<feature type="chain" id="PRO_5019790079" description="Secreted protein" evidence="1">
    <location>
        <begin position="17"/>
        <end position="87"/>
    </location>
</feature>
<feature type="signal peptide" evidence="1">
    <location>
        <begin position="1"/>
        <end position="16"/>
    </location>
</feature>
<evidence type="ECO:0000256" key="1">
    <source>
        <dbReference type="SAM" id="SignalP"/>
    </source>
</evidence>
<dbReference type="AlphaFoldDB" id="A0A498JCI2"/>
<evidence type="ECO:0000313" key="3">
    <source>
        <dbReference type="Proteomes" id="UP000290289"/>
    </source>
</evidence>
<evidence type="ECO:0000313" key="2">
    <source>
        <dbReference type="EMBL" id="RXH93519.1"/>
    </source>
</evidence>
<comment type="caution">
    <text evidence="2">The sequence shown here is derived from an EMBL/GenBank/DDBJ whole genome shotgun (WGS) entry which is preliminary data.</text>
</comment>
<evidence type="ECO:0008006" key="4">
    <source>
        <dbReference type="Google" id="ProtNLM"/>
    </source>
</evidence>
<keyword evidence="1" id="KW-0732">Signal</keyword>
<organism evidence="2 3">
    <name type="scientific">Malus domestica</name>
    <name type="common">Apple</name>
    <name type="synonym">Pyrus malus</name>
    <dbReference type="NCBI Taxonomy" id="3750"/>
    <lineage>
        <taxon>Eukaryota</taxon>
        <taxon>Viridiplantae</taxon>
        <taxon>Streptophyta</taxon>
        <taxon>Embryophyta</taxon>
        <taxon>Tracheophyta</taxon>
        <taxon>Spermatophyta</taxon>
        <taxon>Magnoliopsida</taxon>
        <taxon>eudicotyledons</taxon>
        <taxon>Gunneridae</taxon>
        <taxon>Pentapetalae</taxon>
        <taxon>rosids</taxon>
        <taxon>fabids</taxon>
        <taxon>Rosales</taxon>
        <taxon>Rosaceae</taxon>
        <taxon>Amygdaloideae</taxon>
        <taxon>Maleae</taxon>
        <taxon>Malus</taxon>
    </lineage>
</organism>
<keyword evidence="3" id="KW-1185">Reference proteome</keyword>
<dbReference type="EMBL" id="RDQH01000333">
    <property type="protein sequence ID" value="RXH93519.1"/>
    <property type="molecule type" value="Genomic_DNA"/>
</dbReference>
<gene>
    <name evidence="2" type="ORF">DVH24_014095</name>
</gene>